<accession>A0A498KPA8</accession>
<name>A0A498KPA8_MALDO</name>
<evidence type="ECO:0000313" key="2">
    <source>
        <dbReference type="EMBL" id="RXI09376.1"/>
    </source>
</evidence>
<dbReference type="EMBL" id="RDQH01000327">
    <property type="protein sequence ID" value="RXI09376.1"/>
    <property type="molecule type" value="Genomic_DNA"/>
</dbReference>
<organism evidence="2 3">
    <name type="scientific">Malus domestica</name>
    <name type="common">Apple</name>
    <name type="synonym">Pyrus malus</name>
    <dbReference type="NCBI Taxonomy" id="3750"/>
    <lineage>
        <taxon>Eukaryota</taxon>
        <taxon>Viridiplantae</taxon>
        <taxon>Streptophyta</taxon>
        <taxon>Embryophyta</taxon>
        <taxon>Tracheophyta</taxon>
        <taxon>Spermatophyta</taxon>
        <taxon>Magnoliopsida</taxon>
        <taxon>eudicotyledons</taxon>
        <taxon>Gunneridae</taxon>
        <taxon>Pentapetalae</taxon>
        <taxon>rosids</taxon>
        <taxon>fabids</taxon>
        <taxon>Rosales</taxon>
        <taxon>Rosaceae</taxon>
        <taxon>Amygdaloideae</taxon>
        <taxon>Maleae</taxon>
        <taxon>Malus</taxon>
    </lineage>
</organism>
<evidence type="ECO:0000256" key="1">
    <source>
        <dbReference type="SAM" id="MobiDB-lite"/>
    </source>
</evidence>
<dbReference type="Proteomes" id="UP000290289">
    <property type="component" value="Chromosome 1"/>
</dbReference>
<feature type="region of interest" description="Disordered" evidence="1">
    <location>
        <begin position="1"/>
        <end position="50"/>
    </location>
</feature>
<feature type="compositionally biased region" description="Basic and acidic residues" evidence="1">
    <location>
        <begin position="16"/>
        <end position="25"/>
    </location>
</feature>
<proteinExistence type="predicted"/>
<evidence type="ECO:0000313" key="3">
    <source>
        <dbReference type="Proteomes" id="UP000290289"/>
    </source>
</evidence>
<gene>
    <name evidence="2" type="ORF">DVH24_033993</name>
</gene>
<protein>
    <submittedName>
        <fullName evidence="2">Uncharacterized protein</fullName>
    </submittedName>
</protein>
<feature type="compositionally biased region" description="Low complexity" evidence="1">
    <location>
        <begin position="1"/>
        <end position="15"/>
    </location>
</feature>
<reference evidence="2 3" key="1">
    <citation type="submission" date="2018-10" db="EMBL/GenBank/DDBJ databases">
        <title>A high-quality apple genome assembly.</title>
        <authorList>
            <person name="Hu J."/>
        </authorList>
    </citation>
    <scope>NUCLEOTIDE SEQUENCE [LARGE SCALE GENOMIC DNA]</scope>
    <source>
        <strain evidence="3">cv. HFTH1</strain>
        <tissue evidence="2">Young leaf</tissue>
    </source>
</reference>
<dbReference type="AlphaFoldDB" id="A0A498KPA8"/>
<sequence length="110" mass="11747">MASSVGVPESGSGVVDEAKGARLEELESSTGVVDGGDVTRGEVKVGEDEAEADGVDWEYQVVIRLAVKRKEPSEIVVAAETMAERRETTKKGDGWYQFIGGWAEEKVGCV</sequence>
<feature type="compositionally biased region" description="Basic and acidic residues" evidence="1">
    <location>
        <begin position="37"/>
        <end position="47"/>
    </location>
</feature>
<keyword evidence="3" id="KW-1185">Reference proteome</keyword>
<comment type="caution">
    <text evidence="2">The sequence shown here is derived from an EMBL/GenBank/DDBJ whole genome shotgun (WGS) entry which is preliminary data.</text>
</comment>